<organism evidence="1 2">
    <name type="scientific">Chiloscyllium punctatum</name>
    <name type="common">Brownbanded bambooshark</name>
    <name type="synonym">Hemiscyllium punctatum</name>
    <dbReference type="NCBI Taxonomy" id="137246"/>
    <lineage>
        <taxon>Eukaryota</taxon>
        <taxon>Metazoa</taxon>
        <taxon>Chordata</taxon>
        <taxon>Craniata</taxon>
        <taxon>Vertebrata</taxon>
        <taxon>Chondrichthyes</taxon>
        <taxon>Elasmobranchii</taxon>
        <taxon>Galeomorphii</taxon>
        <taxon>Galeoidea</taxon>
        <taxon>Orectolobiformes</taxon>
        <taxon>Hemiscylliidae</taxon>
        <taxon>Chiloscyllium</taxon>
    </lineage>
</organism>
<dbReference type="AlphaFoldDB" id="A0A401TWC7"/>
<name>A0A401TWC7_CHIPU</name>
<protein>
    <submittedName>
        <fullName evidence="1">Uncharacterized protein</fullName>
    </submittedName>
</protein>
<feature type="non-terminal residue" evidence="1">
    <location>
        <position position="32"/>
    </location>
</feature>
<dbReference type="Proteomes" id="UP000287033">
    <property type="component" value="Unassembled WGS sequence"/>
</dbReference>
<keyword evidence="2" id="KW-1185">Reference proteome</keyword>
<evidence type="ECO:0000313" key="1">
    <source>
        <dbReference type="EMBL" id="GCC46944.1"/>
    </source>
</evidence>
<dbReference type="OrthoDB" id="166134at2759"/>
<reference evidence="1 2" key="1">
    <citation type="journal article" date="2018" name="Nat. Ecol. Evol.">
        <title>Shark genomes provide insights into elasmobranch evolution and the origin of vertebrates.</title>
        <authorList>
            <person name="Hara Y"/>
            <person name="Yamaguchi K"/>
            <person name="Onimaru K"/>
            <person name="Kadota M"/>
            <person name="Koyanagi M"/>
            <person name="Keeley SD"/>
            <person name="Tatsumi K"/>
            <person name="Tanaka K"/>
            <person name="Motone F"/>
            <person name="Kageyama Y"/>
            <person name="Nozu R"/>
            <person name="Adachi N"/>
            <person name="Nishimura O"/>
            <person name="Nakagawa R"/>
            <person name="Tanegashima C"/>
            <person name="Kiyatake I"/>
            <person name="Matsumoto R"/>
            <person name="Murakumo K"/>
            <person name="Nishida K"/>
            <person name="Terakita A"/>
            <person name="Kuratani S"/>
            <person name="Sato K"/>
            <person name="Hyodo S Kuraku.S."/>
        </authorList>
    </citation>
    <scope>NUCLEOTIDE SEQUENCE [LARGE SCALE GENOMIC DNA]</scope>
</reference>
<proteinExistence type="predicted"/>
<sequence>MRNLRSDFLRWRGARIDHYVIEVNKLLIRLEK</sequence>
<dbReference type="EMBL" id="BEZZ01203779">
    <property type="protein sequence ID" value="GCC46944.1"/>
    <property type="molecule type" value="Genomic_DNA"/>
</dbReference>
<gene>
    <name evidence="1" type="ORF">chiPu_0031207</name>
</gene>
<accession>A0A401TWC7</accession>
<comment type="caution">
    <text evidence="1">The sequence shown here is derived from an EMBL/GenBank/DDBJ whole genome shotgun (WGS) entry which is preliminary data.</text>
</comment>
<evidence type="ECO:0000313" key="2">
    <source>
        <dbReference type="Proteomes" id="UP000287033"/>
    </source>
</evidence>